<organism evidence="1 2">
    <name type="scientific">Nephila pilipes</name>
    <name type="common">Giant wood spider</name>
    <name type="synonym">Nephila maculata</name>
    <dbReference type="NCBI Taxonomy" id="299642"/>
    <lineage>
        <taxon>Eukaryota</taxon>
        <taxon>Metazoa</taxon>
        <taxon>Ecdysozoa</taxon>
        <taxon>Arthropoda</taxon>
        <taxon>Chelicerata</taxon>
        <taxon>Arachnida</taxon>
        <taxon>Araneae</taxon>
        <taxon>Araneomorphae</taxon>
        <taxon>Entelegynae</taxon>
        <taxon>Araneoidea</taxon>
        <taxon>Nephilidae</taxon>
        <taxon>Nephila</taxon>
    </lineage>
</organism>
<protein>
    <submittedName>
        <fullName evidence="1">Uncharacterized protein</fullName>
    </submittedName>
</protein>
<comment type="caution">
    <text evidence="1">The sequence shown here is derived from an EMBL/GenBank/DDBJ whole genome shotgun (WGS) entry which is preliminary data.</text>
</comment>
<sequence length="113" mass="12893">MTTIPKPRFDVGRPSPQRDDPIYFNIHLGKMASEQTHKAKCSILRGPRAKPILSPDYDWTHNLAQSSHYHNDKFSALQNVLISNDALVCDVLFKYPCDEIKGPMHTRESITQT</sequence>
<gene>
    <name evidence="1" type="ORF">NPIL_280481</name>
</gene>
<accession>A0A8X6JP25</accession>
<keyword evidence="2" id="KW-1185">Reference proteome</keyword>
<proteinExistence type="predicted"/>
<reference evidence="1" key="1">
    <citation type="submission" date="2020-08" db="EMBL/GenBank/DDBJ databases">
        <title>Multicomponent nature underlies the extraordinary mechanical properties of spider dragline silk.</title>
        <authorList>
            <person name="Kono N."/>
            <person name="Nakamura H."/>
            <person name="Mori M."/>
            <person name="Yoshida Y."/>
            <person name="Ohtoshi R."/>
            <person name="Malay A.D."/>
            <person name="Moran D.A.P."/>
            <person name="Tomita M."/>
            <person name="Numata K."/>
            <person name="Arakawa K."/>
        </authorList>
    </citation>
    <scope>NUCLEOTIDE SEQUENCE</scope>
</reference>
<name>A0A8X6JP25_NEPPI</name>
<dbReference type="AlphaFoldDB" id="A0A8X6JP25"/>
<evidence type="ECO:0000313" key="1">
    <source>
        <dbReference type="EMBL" id="GFS48303.1"/>
    </source>
</evidence>
<dbReference type="Proteomes" id="UP000887013">
    <property type="component" value="Unassembled WGS sequence"/>
</dbReference>
<evidence type="ECO:0000313" key="2">
    <source>
        <dbReference type="Proteomes" id="UP000887013"/>
    </source>
</evidence>
<dbReference type="EMBL" id="BMAW01045153">
    <property type="protein sequence ID" value="GFS48303.1"/>
    <property type="molecule type" value="Genomic_DNA"/>
</dbReference>